<protein>
    <submittedName>
        <fullName evidence="11">Uncharacterized protein</fullName>
    </submittedName>
</protein>
<evidence type="ECO:0000313" key="11">
    <source>
        <dbReference type="EMBL" id="KAK3272101.1"/>
    </source>
</evidence>
<dbReference type="InterPro" id="IPR001245">
    <property type="entry name" value="Ser-Thr/Tyr_kinase_cat_dom"/>
</dbReference>
<keyword evidence="1" id="KW-0723">Serine/threonine-protein kinase</keyword>
<proteinExistence type="predicted"/>
<dbReference type="SUPFAM" id="SSF56112">
    <property type="entry name" value="Protein kinase-like (PK-like)"/>
    <property type="match status" value="1"/>
</dbReference>
<feature type="binding site" evidence="7">
    <location>
        <position position="586"/>
    </location>
    <ligand>
        <name>ATP</name>
        <dbReference type="ChEBI" id="CHEBI:30616"/>
    </ligand>
</feature>
<keyword evidence="2" id="KW-0808">Transferase</keyword>
<evidence type="ECO:0000256" key="6">
    <source>
        <dbReference type="PROSITE-ProRule" id="PRU00175"/>
    </source>
</evidence>
<dbReference type="InterPro" id="IPR013083">
    <property type="entry name" value="Znf_RING/FYVE/PHD"/>
</dbReference>
<evidence type="ECO:0000259" key="9">
    <source>
        <dbReference type="PROSITE" id="PS50011"/>
    </source>
</evidence>
<evidence type="ECO:0000256" key="2">
    <source>
        <dbReference type="ARBA" id="ARBA00022679"/>
    </source>
</evidence>
<dbReference type="PANTHER" id="PTHR44329">
    <property type="entry name" value="SERINE/THREONINE-PROTEIN KINASE TNNI3K-RELATED"/>
    <property type="match status" value="1"/>
</dbReference>
<dbReference type="Gene3D" id="3.30.40.10">
    <property type="entry name" value="Zinc/RING finger domain, C3HC4 (zinc finger)"/>
    <property type="match status" value="1"/>
</dbReference>
<comment type="caution">
    <text evidence="11">The sequence shown here is derived from an EMBL/GenBank/DDBJ whole genome shotgun (WGS) entry which is preliminary data.</text>
</comment>
<dbReference type="InterPro" id="IPR000719">
    <property type="entry name" value="Prot_kinase_dom"/>
</dbReference>
<dbReference type="InterPro" id="IPR011009">
    <property type="entry name" value="Kinase-like_dom_sf"/>
</dbReference>
<evidence type="ECO:0000256" key="8">
    <source>
        <dbReference type="SAM" id="MobiDB-lite"/>
    </source>
</evidence>
<keyword evidence="6" id="KW-0862">Zinc</keyword>
<feature type="compositionally biased region" description="Polar residues" evidence="8">
    <location>
        <begin position="488"/>
        <end position="511"/>
    </location>
</feature>
<dbReference type="PROSITE" id="PS50089">
    <property type="entry name" value="ZF_RING_2"/>
    <property type="match status" value="1"/>
</dbReference>
<feature type="region of interest" description="Disordered" evidence="8">
    <location>
        <begin position="487"/>
        <end position="512"/>
    </location>
</feature>
<feature type="domain" description="Protein kinase" evidence="9">
    <location>
        <begin position="558"/>
        <end position="799"/>
    </location>
</feature>
<dbReference type="InterPro" id="IPR008271">
    <property type="entry name" value="Ser/Thr_kinase_AS"/>
</dbReference>
<keyword evidence="6" id="KW-0479">Metal-binding</keyword>
<dbReference type="SMART" id="SM00220">
    <property type="entry name" value="S_TKc"/>
    <property type="match status" value="1"/>
</dbReference>
<evidence type="ECO:0000259" key="10">
    <source>
        <dbReference type="PROSITE" id="PS50089"/>
    </source>
</evidence>
<dbReference type="PROSITE" id="PS00108">
    <property type="entry name" value="PROTEIN_KINASE_ST"/>
    <property type="match status" value="1"/>
</dbReference>
<sequence length="799" mass="86317">MGTPIIDHGMTCSCFSRRSPCPHLLFVMCHVLRVSSTSKLLKASTLQNFEVETLLHTYGVWLKNRASSDVHLPQHPSTSTSNETAATENFMEGNDRHPAACEEVECSICIENLDATRQVSYCHACKKGTHTQCLAMWFEEAVNQEPACPLCRAKWPSHKNDTGNASIPHNAVNSIEEDSLHRVASERSIGEADLWRAVDGAPRRDGSKQTADSVFTRMANTFGESIACASMSADYSHRKAAMLLVGSLMGQLPVGQRPALFEAHCELLLLGVQDRVFQVFAAALPVVSGLVALHGIKAVTFGGSGPLTELAEGLLTRANDGNKRIREQAADALFALGHDPAFGEAALFRLLVKAPRGEHVAHSCDRTTSTHLGLVERLLGQFPVSVKGRAKRVRLEQLIALLSSLCTHRGENTRAATKRLAAMLYRWDPARMLAWGELLPPQQRRAFTSCFRQEEPSVQSARQLHGVAQDHSKQISRMGPSGEYVTAPCTTRSTKGDQSTANEGASSSTSECVPCSAAGSGSSSALCTPAGCAGTCEGSRGCGKETVSAWEVDCSALQTGAGRLGGGASGEVYCARWLGIRVAVKKIGHEVAEKEEIARAFRAEIDVMQRLRHPNVLLFMAACTNPDHLAIVTEFCPLGSVYDAIRRTVNARKSAVPSDPSAFLLTPKASLRIAQGAAAGMIYLHTAIPGCKPQICHGDLKSANILVDRQMSAKIADYGLSKLEGSNSRPTLGTVQWSAPEVLREEGITGKSDVYSFGVFLWELVTLQMPWDNCHPLQVVFNVGTQVQIHKAGRLFLKS</sequence>
<dbReference type="PROSITE" id="PS00107">
    <property type="entry name" value="PROTEIN_KINASE_ATP"/>
    <property type="match status" value="1"/>
</dbReference>
<dbReference type="GO" id="GO:0004674">
    <property type="term" value="F:protein serine/threonine kinase activity"/>
    <property type="evidence" value="ECO:0007669"/>
    <property type="project" value="UniProtKB-KW"/>
</dbReference>
<evidence type="ECO:0000256" key="4">
    <source>
        <dbReference type="ARBA" id="ARBA00022777"/>
    </source>
</evidence>
<dbReference type="PROSITE" id="PS50011">
    <property type="entry name" value="PROTEIN_KINASE_DOM"/>
    <property type="match status" value="1"/>
</dbReference>
<dbReference type="AlphaFoldDB" id="A0AAE0L4Q7"/>
<dbReference type="EMBL" id="LGRX02009163">
    <property type="protein sequence ID" value="KAK3272101.1"/>
    <property type="molecule type" value="Genomic_DNA"/>
</dbReference>
<dbReference type="FunFam" id="3.30.200.20:FF:000180">
    <property type="entry name" value="serine/threonine-protein kinase STY46-like"/>
    <property type="match status" value="1"/>
</dbReference>
<keyword evidence="6" id="KW-0863">Zinc-finger</keyword>
<dbReference type="InterPro" id="IPR001841">
    <property type="entry name" value="Znf_RING"/>
</dbReference>
<dbReference type="Gene3D" id="1.10.510.10">
    <property type="entry name" value="Transferase(Phosphotransferase) domain 1"/>
    <property type="match status" value="1"/>
</dbReference>
<name>A0AAE0L4Q7_9CHLO</name>
<evidence type="ECO:0000256" key="7">
    <source>
        <dbReference type="PROSITE-ProRule" id="PRU10141"/>
    </source>
</evidence>
<evidence type="ECO:0000256" key="5">
    <source>
        <dbReference type="ARBA" id="ARBA00022840"/>
    </source>
</evidence>
<gene>
    <name evidence="11" type="ORF">CYMTET_19587</name>
</gene>
<dbReference type="GO" id="GO:0008270">
    <property type="term" value="F:zinc ion binding"/>
    <property type="evidence" value="ECO:0007669"/>
    <property type="project" value="UniProtKB-KW"/>
</dbReference>
<dbReference type="InterPro" id="IPR016024">
    <property type="entry name" value="ARM-type_fold"/>
</dbReference>
<dbReference type="InterPro" id="IPR011989">
    <property type="entry name" value="ARM-like"/>
</dbReference>
<keyword evidence="5 7" id="KW-0067">ATP-binding</keyword>
<dbReference type="Proteomes" id="UP001190700">
    <property type="component" value="Unassembled WGS sequence"/>
</dbReference>
<dbReference type="SUPFAM" id="SSF48371">
    <property type="entry name" value="ARM repeat"/>
    <property type="match status" value="1"/>
</dbReference>
<reference evidence="11 12" key="1">
    <citation type="journal article" date="2015" name="Genome Biol. Evol.">
        <title>Comparative Genomics of a Bacterivorous Green Alga Reveals Evolutionary Causalities and Consequences of Phago-Mixotrophic Mode of Nutrition.</title>
        <authorList>
            <person name="Burns J.A."/>
            <person name="Paasch A."/>
            <person name="Narechania A."/>
            <person name="Kim E."/>
        </authorList>
    </citation>
    <scope>NUCLEOTIDE SEQUENCE [LARGE SCALE GENOMIC DNA]</scope>
    <source>
        <strain evidence="11 12">PLY_AMNH</strain>
    </source>
</reference>
<organism evidence="11 12">
    <name type="scientific">Cymbomonas tetramitiformis</name>
    <dbReference type="NCBI Taxonomy" id="36881"/>
    <lineage>
        <taxon>Eukaryota</taxon>
        <taxon>Viridiplantae</taxon>
        <taxon>Chlorophyta</taxon>
        <taxon>Pyramimonadophyceae</taxon>
        <taxon>Pyramimonadales</taxon>
        <taxon>Pyramimonadaceae</taxon>
        <taxon>Cymbomonas</taxon>
    </lineage>
</organism>
<dbReference type="SUPFAM" id="SSF57850">
    <property type="entry name" value="RING/U-box"/>
    <property type="match status" value="1"/>
</dbReference>
<dbReference type="InterPro" id="IPR017441">
    <property type="entry name" value="Protein_kinase_ATP_BS"/>
</dbReference>
<dbReference type="PANTHER" id="PTHR44329:SF298">
    <property type="entry name" value="MIXED LINEAGE KINASE DOMAIN-LIKE PROTEIN"/>
    <property type="match status" value="1"/>
</dbReference>
<dbReference type="InterPro" id="IPR051681">
    <property type="entry name" value="Ser/Thr_Kinases-Pseudokinases"/>
</dbReference>
<dbReference type="Pfam" id="PF21040">
    <property type="entry name" value="CEP104-like_TOG"/>
    <property type="match status" value="1"/>
</dbReference>
<evidence type="ECO:0000256" key="1">
    <source>
        <dbReference type="ARBA" id="ARBA00022527"/>
    </source>
</evidence>
<evidence type="ECO:0000256" key="3">
    <source>
        <dbReference type="ARBA" id="ARBA00022741"/>
    </source>
</evidence>
<accession>A0AAE0L4Q7</accession>
<dbReference type="Gene3D" id="1.25.10.10">
    <property type="entry name" value="Leucine-rich Repeat Variant"/>
    <property type="match status" value="1"/>
</dbReference>
<feature type="domain" description="RING-type" evidence="10">
    <location>
        <begin position="106"/>
        <end position="152"/>
    </location>
</feature>
<keyword evidence="3 7" id="KW-0547">Nucleotide-binding</keyword>
<keyword evidence="4" id="KW-0418">Kinase</keyword>
<dbReference type="GO" id="GO:0005524">
    <property type="term" value="F:ATP binding"/>
    <property type="evidence" value="ECO:0007669"/>
    <property type="project" value="UniProtKB-UniRule"/>
</dbReference>
<evidence type="ECO:0000313" key="12">
    <source>
        <dbReference type="Proteomes" id="UP001190700"/>
    </source>
</evidence>
<dbReference type="Pfam" id="PF07714">
    <property type="entry name" value="PK_Tyr_Ser-Thr"/>
    <property type="match status" value="1"/>
</dbReference>
<keyword evidence="12" id="KW-1185">Reference proteome</keyword>